<dbReference type="OrthoDB" id="4413958at2"/>
<sequence>MRAIIVDAATGKPLWRSKECASHCGISPTTWRRYVADHRAPSPVAYLDCTPLWDPEEVRVWQEKRPGSPVPGSPAGGVLGE</sequence>
<dbReference type="Proteomes" id="UP000199065">
    <property type="component" value="Unassembled WGS sequence"/>
</dbReference>
<evidence type="ECO:0000313" key="1">
    <source>
        <dbReference type="EMBL" id="SFG26060.1"/>
    </source>
</evidence>
<dbReference type="EMBL" id="FOPJ01000002">
    <property type="protein sequence ID" value="SFG26060.1"/>
    <property type="molecule type" value="Genomic_DNA"/>
</dbReference>
<evidence type="ECO:0000313" key="2">
    <source>
        <dbReference type="Proteomes" id="UP000199065"/>
    </source>
</evidence>
<reference evidence="1 2" key="1">
    <citation type="submission" date="2016-10" db="EMBL/GenBank/DDBJ databases">
        <authorList>
            <person name="de Groot N.N."/>
        </authorList>
    </citation>
    <scope>NUCLEOTIDE SEQUENCE [LARGE SCALE GENOMIC DNA]</scope>
    <source>
        <strain>J11</strain>
        <strain evidence="2">PG 39</strain>
    </source>
</reference>
<dbReference type="AlphaFoldDB" id="A0A1I2QDP4"/>
<dbReference type="RefSeq" id="WP_092283906.1">
    <property type="nucleotide sequence ID" value="NZ_FOPJ01000002.1"/>
</dbReference>
<gene>
    <name evidence="1" type="ORF">SAMN05660282_00392</name>
</gene>
<organism evidence="1 2">
    <name type="scientific">Corynebacterium spheniscorum</name>
    <dbReference type="NCBI Taxonomy" id="185761"/>
    <lineage>
        <taxon>Bacteria</taxon>
        <taxon>Bacillati</taxon>
        <taxon>Actinomycetota</taxon>
        <taxon>Actinomycetes</taxon>
        <taxon>Mycobacteriales</taxon>
        <taxon>Corynebacteriaceae</taxon>
        <taxon>Corynebacterium</taxon>
    </lineage>
</organism>
<protein>
    <submittedName>
        <fullName evidence="1">Transcriptional regulator, AlpA family</fullName>
    </submittedName>
</protein>
<accession>A0A1I2QDP4</accession>
<name>A0A1I2QDP4_9CORY</name>
<dbReference type="STRING" id="185761.SAMN05660282_00392"/>
<keyword evidence="2" id="KW-1185">Reference proteome</keyword>
<proteinExistence type="predicted"/>